<name>A0ACB8QU07_9AGAM</name>
<reference evidence="1" key="2">
    <citation type="journal article" date="2022" name="New Phytol.">
        <title>Evolutionary transition to the ectomycorrhizal habit in the genomes of a hyperdiverse lineage of mushroom-forming fungi.</title>
        <authorList>
            <person name="Looney B."/>
            <person name="Miyauchi S."/>
            <person name="Morin E."/>
            <person name="Drula E."/>
            <person name="Courty P.E."/>
            <person name="Kohler A."/>
            <person name="Kuo A."/>
            <person name="LaButti K."/>
            <person name="Pangilinan J."/>
            <person name="Lipzen A."/>
            <person name="Riley R."/>
            <person name="Andreopoulos W."/>
            <person name="He G."/>
            <person name="Johnson J."/>
            <person name="Nolan M."/>
            <person name="Tritt A."/>
            <person name="Barry K.W."/>
            <person name="Grigoriev I.V."/>
            <person name="Nagy L.G."/>
            <person name="Hibbett D."/>
            <person name="Henrissat B."/>
            <person name="Matheny P.B."/>
            <person name="Labbe J."/>
            <person name="Martin F.M."/>
        </authorList>
    </citation>
    <scope>NUCLEOTIDE SEQUENCE</scope>
    <source>
        <strain evidence="1">EC-137</strain>
    </source>
</reference>
<reference evidence="1" key="1">
    <citation type="submission" date="2021-02" db="EMBL/GenBank/DDBJ databases">
        <authorList>
            <consortium name="DOE Joint Genome Institute"/>
            <person name="Ahrendt S."/>
            <person name="Looney B.P."/>
            <person name="Miyauchi S."/>
            <person name="Morin E."/>
            <person name="Drula E."/>
            <person name="Courty P.E."/>
            <person name="Chicoki N."/>
            <person name="Fauchery L."/>
            <person name="Kohler A."/>
            <person name="Kuo A."/>
            <person name="Labutti K."/>
            <person name="Pangilinan J."/>
            <person name="Lipzen A."/>
            <person name="Riley R."/>
            <person name="Andreopoulos W."/>
            <person name="He G."/>
            <person name="Johnson J."/>
            <person name="Barry K.W."/>
            <person name="Grigoriev I.V."/>
            <person name="Nagy L."/>
            <person name="Hibbett D."/>
            <person name="Henrissat B."/>
            <person name="Matheny P.B."/>
            <person name="Labbe J."/>
            <person name="Martin F."/>
        </authorList>
    </citation>
    <scope>NUCLEOTIDE SEQUENCE</scope>
    <source>
        <strain evidence="1">EC-137</strain>
    </source>
</reference>
<protein>
    <submittedName>
        <fullName evidence="1">Aryl-alcohol oxidase</fullName>
    </submittedName>
</protein>
<keyword evidence="2" id="KW-1185">Reference proteome</keyword>
<organism evidence="1 2">
    <name type="scientific">Vararia minispora EC-137</name>
    <dbReference type="NCBI Taxonomy" id="1314806"/>
    <lineage>
        <taxon>Eukaryota</taxon>
        <taxon>Fungi</taxon>
        <taxon>Dikarya</taxon>
        <taxon>Basidiomycota</taxon>
        <taxon>Agaricomycotina</taxon>
        <taxon>Agaricomycetes</taxon>
        <taxon>Russulales</taxon>
        <taxon>Lachnocladiaceae</taxon>
        <taxon>Vararia</taxon>
    </lineage>
</organism>
<comment type="caution">
    <text evidence="1">The sequence shown here is derived from an EMBL/GenBank/DDBJ whole genome shotgun (WGS) entry which is preliminary data.</text>
</comment>
<evidence type="ECO:0000313" key="1">
    <source>
        <dbReference type="EMBL" id="KAI0035314.1"/>
    </source>
</evidence>
<accession>A0ACB8QU07</accession>
<evidence type="ECO:0000313" key="2">
    <source>
        <dbReference type="Proteomes" id="UP000814128"/>
    </source>
</evidence>
<gene>
    <name evidence="1" type="ORF">K488DRAFT_83153</name>
</gene>
<sequence>MHAYAWLTILFLVLIRRALAAIHVTPSTLPSLTFDFVIIGGGPGGSVVANRLTEDPNVTVLLLEAGGSQVIASTHLILPLFVVFLASPSPRDWNYSSIPQKGLDNQTLFVPRAKILGGCSSISNAHLSSHQSPSLRLVAMHVDGMLYLRGSSEDWDRFANITGDDGWSWEGMQQYFFKNEKWTPPVDRHNTTGQFDPNIHGFHGINSVSVANFPTPIDGKVLEAASQLGAPWPFNLDPNSGNHLGVGWVPDTIKDGTRSSAAKSYLAPEFVERKNLHVLLNAHVRKVVNRGMDGSKLVFGAVQFAQADKATKEVIISAGSINTPQLLLLSGIGPKSDLNALSLPTLLDLPSVGANLSVHIALYVSHAVNSADTFDDIIRNATLREQFTQEWLGNGHRGRLADTETSQAAFVRLPQDADIFKREQDPAAGPHTGHIQMGIYNGNPSFGSNSLSTGNFITVSARLITPTSRGSVKLNTTDPFNKPLIDLGSLTSEFDKFALREGVKIVRGLFTAPVWDGYILGEVGALANATTDEEIEAVARTDGAPDGHIVGTAAMSHRDALFGVVDPDLKVKGANGLRVVDASIFVSTGNTQVPTYAVGERAADLIKADWGLL</sequence>
<proteinExistence type="predicted"/>
<dbReference type="EMBL" id="MU273486">
    <property type="protein sequence ID" value="KAI0035314.1"/>
    <property type="molecule type" value="Genomic_DNA"/>
</dbReference>
<dbReference type="Proteomes" id="UP000814128">
    <property type="component" value="Unassembled WGS sequence"/>
</dbReference>